<feature type="transmembrane region" description="Helical" evidence="2">
    <location>
        <begin position="35"/>
        <end position="59"/>
    </location>
</feature>
<dbReference type="Pfam" id="PF02397">
    <property type="entry name" value="Bac_transf"/>
    <property type="match status" value="1"/>
</dbReference>
<evidence type="ECO:0000256" key="1">
    <source>
        <dbReference type="ARBA" id="ARBA00006464"/>
    </source>
</evidence>
<comment type="similarity">
    <text evidence="1">Belongs to the bacterial sugar transferase family.</text>
</comment>
<name>A0A1L7RC05_9ACTO</name>
<dbReference type="PANTHER" id="PTHR30576">
    <property type="entry name" value="COLANIC BIOSYNTHESIS UDP-GLUCOSE LIPID CARRIER TRANSFERASE"/>
    <property type="match status" value="1"/>
</dbReference>
<keyword evidence="4" id="KW-0808">Transferase</keyword>
<accession>A0A1L7RC05</accession>
<dbReference type="PANTHER" id="PTHR30576:SF0">
    <property type="entry name" value="UNDECAPRENYL-PHOSPHATE N-ACETYLGALACTOSAMINYL 1-PHOSPHATE TRANSFERASE-RELATED"/>
    <property type="match status" value="1"/>
</dbReference>
<feature type="domain" description="Bacterial sugar transferase" evidence="3">
    <location>
        <begin position="33"/>
        <end position="225"/>
    </location>
</feature>
<keyword evidence="2" id="KW-0472">Membrane</keyword>
<dbReference type="AlphaFoldDB" id="A0A1L7RC05"/>
<organism evidence="4">
    <name type="scientific">Actinomyces succiniciruminis</name>
    <dbReference type="NCBI Taxonomy" id="1522002"/>
    <lineage>
        <taxon>Bacteria</taxon>
        <taxon>Bacillati</taxon>
        <taxon>Actinomycetota</taxon>
        <taxon>Actinomycetes</taxon>
        <taxon>Actinomycetales</taxon>
        <taxon>Actinomycetaceae</taxon>
        <taxon>Actinomyces</taxon>
    </lineage>
</organism>
<reference evidence="4" key="1">
    <citation type="submission" date="2014-07" db="EMBL/GenBank/DDBJ databases">
        <authorList>
            <person name="Zhang J.E."/>
            <person name="Yang H."/>
            <person name="Guo J."/>
            <person name="Deng Z."/>
            <person name="Luo H."/>
            <person name="Luo M."/>
            <person name="Zhao B."/>
        </authorList>
    </citation>
    <scope>NUCLEOTIDE SEQUENCE</scope>
    <source>
        <strain evidence="4">AM4</strain>
    </source>
</reference>
<keyword evidence="2" id="KW-0812">Transmembrane</keyword>
<sequence>MPAWSDLPADMQNDAVRPYYDHLVAHEGQLRLKRLFDVVGAGLMLVALGWMFVLLSLIIKLDSPGPVFFRQQRVTSFGREFKIHKFRTMVDRPSEPGTQVTVHADPRITRVGAFMRRYRIDETSQLIDILQGNMTFVGTRPEVPEYVREYTQEMKATLLLPAGVTSTASIEFKDEALLLTSAADADRAYIEEILPAKMCFNLDDIREFSIGRDLRIILATVRAVFGAH</sequence>
<evidence type="ECO:0000313" key="4">
    <source>
        <dbReference type="EMBL" id="CED91445.1"/>
    </source>
</evidence>
<gene>
    <name evidence="4" type="ORF">AAM4_1613</name>
</gene>
<dbReference type="EMBL" id="LK995510">
    <property type="protein sequence ID" value="CED91445.1"/>
    <property type="molecule type" value="Genomic_DNA"/>
</dbReference>
<evidence type="ECO:0000259" key="3">
    <source>
        <dbReference type="Pfam" id="PF02397"/>
    </source>
</evidence>
<dbReference type="GO" id="GO:0016780">
    <property type="term" value="F:phosphotransferase activity, for other substituted phosphate groups"/>
    <property type="evidence" value="ECO:0007669"/>
    <property type="project" value="TreeGrafter"/>
</dbReference>
<keyword evidence="2" id="KW-1133">Transmembrane helix</keyword>
<proteinExistence type="inferred from homology"/>
<protein>
    <submittedName>
        <fullName evidence="4">Glycosyl transferase</fullName>
    </submittedName>
</protein>
<dbReference type="InterPro" id="IPR003362">
    <property type="entry name" value="Bact_transf"/>
</dbReference>
<evidence type="ECO:0000256" key="2">
    <source>
        <dbReference type="SAM" id="Phobius"/>
    </source>
</evidence>